<dbReference type="EMBL" id="HG937694">
    <property type="protein sequence ID" value="CDP38039.1"/>
    <property type="molecule type" value="Genomic_DNA"/>
</dbReference>
<name>A0A060TB62_BLAAD</name>
<reference evidence="1" key="1">
    <citation type="submission" date="2014-02" db="EMBL/GenBank/DDBJ databases">
        <authorList>
            <person name="Genoscope - CEA"/>
        </authorList>
    </citation>
    <scope>NUCLEOTIDE SEQUENCE</scope>
    <source>
        <strain evidence="1">LS3</strain>
    </source>
</reference>
<accession>A0A060TB62</accession>
<dbReference type="Gene3D" id="3.80.10.10">
    <property type="entry name" value="Ribonuclease Inhibitor"/>
    <property type="match status" value="1"/>
</dbReference>
<gene>
    <name evidence="1" type="ORF">GNLVRS02_ARAD1D25410g</name>
</gene>
<dbReference type="InterPro" id="IPR032675">
    <property type="entry name" value="LRR_dom_sf"/>
</dbReference>
<dbReference type="PhylomeDB" id="A0A060TB62"/>
<evidence type="ECO:0000313" key="1">
    <source>
        <dbReference type="EMBL" id="CDP38039.1"/>
    </source>
</evidence>
<proteinExistence type="predicted"/>
<protein>
    <submittedName>
        <fullName evidence="1">ARAD1D25410p</fullName>
    </submittedName>
</protein>
<dbReference type="SUPFAM" id="SSF52047">
    <property type="entry name" value="RNI-like"/>
    <property type="match status" value="1"/>
</dbReference>
<dbReference type="AlphaFoldDB" id="A0A060TB62"/>
<sequence>MVLPSLETIILHSRQQIAAATEDLESFFSHCKNLKTLGLHGVFPQDGTLNWIPRSVTELHLLATYGVILVKWIETDENSLDVVTTLPNVTELFVGGFDMPPPPLRIHRLSLPNLDKLIVRGASGFKFSYLDSLLQQYSRSVQHLLVHGIPYSQLAPIIGKILPLQTLEVLSNRWVNGDNFGEGFLRFVSELHDVDTAILKMKKEVGNSLLIFYNLCESGVKQMIESPGDMKDMNCFICYREPYRIFQGYLY</sequence>
<organism evidence="1">
    <name type="scientific">Blastobotrys adeninivorans</name>
    <name type="common">Yeast</name>
    <name type="synonym">Arxula adeninivorans</name>
    <dbReference type="NCBI Taxonomy" id="409370"/>
    <lineage>
        <taxon>Eukaryota</taxon>
        <taxon>Fungi</taxon>
        <taxon>Dikarya</taxon>
        <taxon>Ascomycota</taxon>
        <taxon>Saccharomycotina</taxon>
        <taxon>Dipodascomycetes</taxon>
        <taxon>Dipodascales</taxon>
        <taxon>Trichomonascaceae</taxon>
        <taxon>Blastobotrys</taxon>
    </lineage>
</organism>
<reference evidence="1" key="2">
    <citation type="submission" date="2014-06" db="EMBL/GenBank/DDBJ databases">
        <title>The complete genome of Blastobotrys (Arxula) adeninivorans LS3 - a yeast of biotechnological interest.</title>
        <authorList>
            <person name="Kunze G."/>
            <person name="Gaillardin C."/>
            <person name="Czernicka M."/>
            <person name="Durrens P."/>
            <person name="Martin T."/>
            <person name="Boer E."/>
            <person name="Gabaldon T."/>
            <person name="Cruz J."/>
            <person name="Talla E."/>
            <person name="Marck C."/>
            <person name="Goffeau A."/>
            <person name="Barbe V."/>
            <person name="Baret P."/>
            <person name="Baronian K."/>
            <person name="Beier S."/>
            <person name="Bleykasten C."/>
            <person name="Bode R."/>
            <person name="Casaregola S."/>
            <person name="Despons L."/>
            <person name="Fairhead C."/>
            <person name="Giersberg M."/>
            <person name="Gierski P."/>
            <person name="Hahnel U."/>
            <person name="Hartmann A."/>
            <person name="Jankowska D."/>
            <person name="Jubin C."/>
            <person name="Jung P."/>
            <person name="Lafontaine I."/>
            <person name="Leh-Louis V."/>
            <person name="Lemaire M."/>
            <person name="Marcet-Houben M."/>
            <person name="Mascher M."/>
            <person name="Morel G."/>
            <person name="Richard G.-F."/>
            <person name="Riechen J."/>
            <person name="Sacerdot C."/>
            <person name="Sarkar A."/>
            <person name="Savel G."/>
            <person name="Schacherer J."/>
            <person name="Sherman D."/>
            <person name="Straub M.-L."/>
            <person name="Stein N."/>
            <person name="Thierry A."/>
            <person name="Trautwein-Schult A."/>
            <person name="Westhof E."/>
            <person name="Worch S."/>
            <person name="Dujon B."/>
            <person name="Souciet J.-L."/>
            <person name="Wincker P."/>
            <person name="Scholz U."/>
            <person name="Neuveglise N."/>
        </authorList>
    </citation>
    <scope>NUCLEOTIDE SEQUENCE</scope>
    <source>
        <strain evidence="1">LS3</strain>
    </source>
</reference>